<evidence type="ECO:0000313" key="2">
    <source>
        <dbReference type="Proteomes" id="UP001250656"/>
    </source>
</evidence>
<organism evidence="1 2">
    <name type="scientific">Pricia mediterranea</name>
    <dbReference type="NCBI Taxonomy" id="3076079"/>
    <lineage>
        <taxon>Bacteria</taxon>
        <taxon>Pseudomonadati</taxon>
        <taxon>Bacteroidota</taxon>
        <taxon>Flavobacteriia</taxon>
        <taxon>Flavobacteriales</taxon>
        <taxon>Flavobacteriaceae</taxon>
        <taxon>Pricia</taxon>
    </lineage>
</organism>
<dbReference type="RefSeq" id="WP_314013751.1">
    <property type="nucleotide sequence ID" value="NZ_JAVTTP010000001.1"/>
</dbReference>
<evidence type="ECO:0000313" key="1">
    <source>
        <dbReference type="EMBL" id="MDT7828432.1"/>
    </source>
</evidence>
<accession>A0ABU3L5P6</accession>
<name>A0ABU3L5P6_9FLAO</name>
<dbReference type="Proteomes" id="UP001250656">
    <property type="component" value="Unassembled WGS sequence"/>
</dbReference>
<proteinExistence type="predicted"/>
<keyword evidence="2" id="KW-1185">Reference proteome</keyword>
<protein>
    <submittedName>
        <fullName evidence="1">Uncharacterized protein</fullName>
    </submittedName>
</protein>
<dbReference type="EMBL" id="JAVTTP010000001">
    <property type="protein sequence ID" value="MDT7828432.1"/>
    <property type="molecule type" value="Genomic_DNA"/>
</dbReference>
<reference evidence="1 2" key="1">
    <citation type="submission" date="2023-09" db="EMBL/GenBank/DDBJ databases">
        <title>Novel taxa isolated from Blanes Bay.</title>
        <authorList>
            <person name="Rey-Velasco X."/>
            <person name="Lucena T."/>
        </authorList>
    </citation>
    <scope>NUCLEOTIDE SEQUENCE [LARGE SCALE GENOMIC DNA]</scope>
    <source>
        <strain evidence="1 2">S334</strain>
    </source>
</reference>
<sequence>MEDGFTRGYFDTNAFTDLAAIVGKPPLFTDCFPAGAVDSYLAQQ</sequence>
<comment type="caution">
    <text evidence="1">The sequence shown here is derived from an EMBL/GenBank/DDBJ whole genome shotgun (WGS) entry which is preliminary data.</text>
</comment>
<gene>
    <name evidence="1" type="ORF">RQM65_07140</name>
</gene>